<sequence length="197" mass="20923">MWSDVVCPWCYIGKRKMESALEAWDGEPVEVRWRPFQLDPGSPNDGAPMTEALAVKFGGADAVAGAHKRVAEVAAGVGLEYHLDKTRQANTLDAHKLIALAADQGVQEAVQERLFRANFTEGAHLGDPETLVELAGEAGLTGAEEALRDEALAARVRQELAEGIAIGVRSVPTFVVGNRGVSGAQDPSVILELLKGA</sequence>
<keyword evidence="2" id="KW-0413">Isomerase</keyword>
<reference evidence="2 3" key="1">
    <citation type="submission" date="2018-03" db="EMBL/GenBank/DDBJ databases">
        <title>Genomic Encyclopedia of Archaeal and Bacterial Type Strains, Phase II (KMG-II): from individual species to whole genera.</title>
        <authorList>
            <person name="Goeker M."/>
        </authorList>
    </citation>
    <scope>NUCLEOTIDE SEQUENCE [LARGE SCALE GENOMIC DNA]</scope>
    <source>
        <strain evidence="2 3">DSM 44720</strain>
    </source>
</reference>
<dbReference type="Pfam" id="PF01323">
    <property type="entry name" value="DSBA"/>
    <property type="match status" value="1"/>
</dbReference>
<evidence type="ECO:0000313" key="3">
    <source>
        <dbReference type="Proteomes" id="UP000239494"/>
    </source>
</evidence>
<dbReference type="AlphaFoldDB" id="A0A2T0SRY5"/>
<dbReference type="InterPro" id="IPR036249">
    <property type="entry name" value="Thioredoxin-like_sf"/>
</dbReference>
<dbReference type="PANTHER" id="PTHR13887">
    <property type="entry name" value="GLUTATHIONE S-TRANSFERASE KAPPA"/>
    <property type="match status" value="1"/>
</dbReference>
<dbReference type="EMBL" id="PVTF01000012">
    <property type="protein sequence ID" value="PRY36166.1"/>
    <property type="molecule type" value="Genomic_DNA"/>
</dbReference>
<gene>
    <name evidence="2" type="ORF">CLV43_11290</name>
</gene>
<proteinExistence type="predicted"/>
<protein>
    <submittedName>
        <fullName evidence="2">Putative DsbA family dithiol-disulfide isomerase</fullName>
    </submittedName>
</protein>
<evidence type="ECO:0000313" key="2">
    <source>
        <dbReference type="EMBL" id="PRY36166.1"/>
    </source>
</evidence>
<evidence type="ECO:0000259" key="1">
    <source>
        <dbReference type="Pfam" id="PF01323"/>
    </source>
</evidence>
<dbReference type="SUPFAM" id="SSF52833">
    <property type="entry name" value="Thioredoxin-like"/>
    <property type="match status" value="1"/>
</dbReference>
<dbReference type="CDD" id="cd03024">
    <property type="entry name" value="DsbA_FrnE"/>
    <property type="match status" value="1"/>
</dbReference>
<dbReference type="PANTHER" id="PTHR13887:SF41">
    <property type="entry name" value="THIOREDOXIN SUPERFAMILY PROTEIN"/>
    <property type="match status" value="1"/>
</dbReference>
<dbReference type="GO" id="GO:0016853">
    <property type="term" value="F:isomerase activity"/>
    <property type="evidence" value="ECO:0007669"/>
    <property type="project" value="UniProtKB-KW"/>
</dbReference>
<dbReference type="GO" id="GO:0016491">
    <property type="term" value="F:oxidoreductase activity"/>
    <property type="evidence" value="ECO:0007669"/>
    <property type="project" value="InterPro"/>
</dbReference>
<dbReference type="Gene3D" id="3.40.30.10">
    <property type="entry name" value="Glutaredoxin"/>
    <property type="match status" value="1"/>
</dbReference>
<feature type="domain" description="DSBA-like thioredoxin" evidence="1">
    <location>
        <begin position="2"/>
        <end position="194"/>
    </location>
</feature>
<dbReference type="Proteomes" id="UP000239494">
    <property type="component" value="Unassembled WGS sequence"/>
</dbReference>
<organism evidence="2 3">
    <name type="scientific">Umezawaea tangerina</name>
    <dbReference type="NCBI Taxonomy" id="84725"/>
    <lineage>
        <taxon>Bacteria</taxon>
        <taxon>Bacillati</taxon>
        <taxon>Actinomycetota</taxon>
        <taxon>Actinomycetes</taxon>
        <taxon>Pseudonocardiales</taxon>
        <taxon>Pseudonocardiaceae</taxon>
        <taxon>Umezawaea</taxon>
    </lineage>
</organism>
<comment type="caution">
    <text evidence="2">The sequence shown here is derived from an EMBL/GenBank/DDBJ whole genome shotgun (WGS) entry which is preliminary data.</text>
</comment>
<dbReference type="InterPro" id="IPR001853">
    <property type="entry name" value="DSBA-like_thioredoxin_dom"/>
</dbReference>
<keyword evidence="3" id="KW-1185">Reference proteome</keyword>
<accession>A0A2T0SRY5</accession>
<name>A0A2T0SRY5_9PSEU</name>